<feature type="transmembrane region" description="Helical" evidence="7">
    <location>
        <begin position="154"/>
        <end position="175"/>
    </location>
</feature>
<reference evidence="9 10" key="1">
    <citation type="submission" date="2018-12" db="EMBL/GenBank/DDBJ databases">
        <authorList>
            <consortium name="Pathogen Informatics"/>
        </authorList>
    </citation>
    <scope>NUCLEOTIDE SEQUENCE [LARGE SCALE GENOMIC DNA]</scope>
    <source>
        <strain evidence="9 10">NCTC3166</strain>
    </source>
</reference>
<evidence type="ECO:0000256" key="1">
    <source>
        <dbReference type="ARBA" id="ARBA00004651"/>
    </source>
</evidence>
<keyword evidence="5 7" id="KW-1133">Transmembrane helix</keyword>
<keyword evidence="4 7" id="KW-0812">Transmembrane</keyword>
<dbReference type="CDD" id="cd06261">
    <property type="entry name" value="TM_PBP2"/>
    <property type="match status" value="1"/>
</dbReference>
<dbReference type="PANTHER" id="PTHR43744:SF9">
    <property type="entry name" value="POLYGALACTURONAN_RHAMNOGALACTURONAN TRANSPORT SYSTEM PERMEASE PROTEIN YTCP"/>
    <property type="match status" value="1"/>
</dbReference>
<dbReference type="PANTHER" id="PTHR43744">
    <property type="entry name" value="ABC TRANSPORTER PERMEASE PROTEIN MG189-RELATED-RELATED"/>
    <property type="match status" value="1"/>
</dbReference>
<keyword evidence="10" id="KW-1185">Reference proteome</keyword>
<dbReference type="Proteomes" id="UP000270025">
    <property type="component" value="Chromosome"/>
</dbReference>
<evidence type="ECO:0000256" key="3">
    <source>
        <dbReference type="ARBA" id="ARBA00022475"/>
    </source>
</evidence>
<evidence type="ECO:0000313" key="9">
    <source>
        <dbReference type="EMBL" id="VED66415.1"/>
    </source>
</evidence>
<dbReference type="SUPFAM" id="SSF161098">
    <property type="entry name" value="MetI-like"/>
    <property type="match status" value="1"/>
</dbReference>
<evidence type="ECO:0000256" key="6">
    <source>
        <dbReference type="ARBA" id="ARBA00023136"/>
    </source>
</evidence>
<feature type="transmembrane region" description="Helical" evidence="7">
    <location>
        <begin position="83"/>
        <end position="110"/>
    </location>
</feature>
<dbReference type="InterPro" id="IPR000515">
    <property type="entry name" value="MetI-like"/>
</dbReference>
<evidence type="ECO:0000256" key="2">
    <source>
        <dbReference type="ARBA" id="ARBA00022448"/>
    </source>
</evidence>
<evidence type="ECO:0000256" key="5">
    <source>
        <dbReference type="ARBA" id="ARBA00022989"/>
    </source>
</evidence>
<dbReference type="GO" id="GO:0055085">
    <property type="term" value="P:transmembrane transport"/>
    <property type="evidence" value="ECO:0007669"/>
    <property type="project" value="InterPro"/>
</dbReference>
<evidence type="ECO:0000256" key="4">
    <source>
        <dbReference type="ARBA" id="ARBA00022692"/>
    </source>
</evidence>
<organism evidence="9 10">
    <name type="scientific">Streptococcus viridans</name>
    <dbReference type="NCBI Taxonomy" id="78535"/>
    <lineage>
        <taxon>Bacteria</taxon>
        <taxon>Bacillati</taxon>
        <taxon>Bacillota</taxon>
        <taxon>Bacilli</taxon>
        <taxon>Lactobacillales</taxon>
        <taxon>Streptococcaceae</taxon>
        <taxon>Streptococcus</taxon>
    </lineage>
</organism>
<dbReference type="PROSITE" id="PS50928">
    <property type="entry name" value="ABC_TM1"/>
    <property type="match status" value="1"/>
</dbReference>
<dbReference type="GO" id="GO:0005886">
    <property type="term" value="C:plasma membrane"/>
    <property type="evidence" value="ECO:0007669"/>
    <property type="project" value="UniProtKB-SubCell"/>
</dbReference>
<name>A0A3S4L984_9STRE</name>
<keyword evidence="3" id="KW-1003">Cell membrane</keyword>
<dbReference type="KEGG" id="svf:NCTC3166_00198"/>
<keyword evidence="9" id="KW-0762">Sugar transport</keyword>
<feature type="transmembrane region" description="Helical" evidence="7">
    <location>
        <begin position="25"/>
        <end position="50"/>
    </location>
</feature>
<dbReference type="EMBL" id="LR134266">
    <property type="protein sequence ID" value="VED66415.1"/>
    <property type="molecule type" value="Genomic_DNA"/>
</dbReference>
<evidence type="ECO:0000313" key="10">
    <source>
        <dbReference type="Proteomes" id="UP000270025"/>
    </source>
</evidence>
<gene>
    <name evidence="9" type="primary">ycjP_2</name>
    <name evidence="9" type="ORF">NCTC3166_00198</name>
</gene>
<feature type="domain" description="ABC transmembrane type-1" evidence="8">
    <location>
        <begin position="87"/>
        <end position="292"/>
    </location>
</feature>
<dbReference type="RefSeq" id="WP_006597196.1">
    <property type="nucleotide sequence ID" value="NZ_LR134266.1"/>
</dbReference>
<sequence>MAKSKIKKEKVDNVGIHSFSKKADLFFSSIVGLVALSCILPFIFVVMISLTDEQSLAIHGFQFWPAKFGADGYLFLVQFKDKILQALFITLFVTIVGTACNVFITTTYAYAISRRTFKYRNFFTVFALLSMLFSAGMVPGYIVTTQLLHLGDTVGALIIPMLLSPFNIILMRTFFKRTIPEAILESARIDGASETRIFFQICLPLSLPGIATISLFTALGFWNDWFNALLYIKSENLYPLQYLLMQIQNNMDYISKSVGASSQIAGAVQSLPKETGRMAMVVVATVPIAILYPFFQRYFVKGLTIGGVKE</sequence>
<protein>
    <submittedName>
        <fullName evidence="9">ABC transporter membrane spanning permease -sugar transport</fullName>
    </submittedName>
</protein>
<feature type="transmembrane region" description="Helical" evidence="7">
    <location>
        <begin position="278"/>
        <end position="295"/>
    </location>
</feature>
<comment type="subcellular location">
    <subcellularLocation>
        <location evidence="1 7">Cell membrane</location>
        <topology evidence="1 7">Multi-pass membrane protein</topology>
    </subcellularLocation>
</comment>
<feature type="transmembrane region" description="Helical" evidence="7">
    <location>
        <begin position="196"/>
        <end position="222"/>
    </location>
</feature>
<dbReference type="Pfam" id="PF00528">
    <property type="entry name" value="BPD_transp_1"/>
    <property type="match status" value="1"/>
</dbReference>
<keyword evidence="2 7" id="KW-0813">Transport</keyword>
<keyword evidence="6 7" id="KW-0472">Membrane</keyword>
<feature type="transmembrane region" description="Helical" evidence="7">
    <location>
        <begin position="122"/>
        <end position="142"/>
    </location>
</feature>
<proteinExistence type="inferred from homology"/>
<accession>A0A3S4L984</accession>
<dbReference type="Gene3D" id="1.10.3720.10">
    <property type="entry name" value="MetI-like"/>
    <property type="match status" value="1"/>
</dbReference>
<evidence type="ECO:0000259" key="8">
    <source>
        <dbReference type="PROSITE" id="PS50928"/>
    </source>
</evidence>
<dbReference type="AlphaFoldDB" id="A0A3S4L984"/>
<evidence type="ECO:0000256" key="7">
    <source>
        <dbReference type="RuleBase" id="RU363032"/>
    </source>
</evidence>
<dbReference type="InterPro" id="IPR035906">
    <property type="entry name" value="MetI-like_sf"/>
</dbReference>
<dbReference type="GeneID" id="93920969"/>
<comment type="similarity">
    <text evidence="7">Belongs to the binding-protein-dependent transport system permease family.</text>
</comment>